<dbReference type="InterPro" id="IPR006629">
    <property type="entry name" value="LITAF"/>
</dbReference>
<evidence type="ECO:0000313" key="10">
    <source>
        <dbReference type="EMBL" id="KAK5642938.1"/>
    </source>
</evidence>
<sequence length="134" mass="14313">MVKDAPPPYSETAPPNIGFNVPSINATSAPVHTIVQAPGQPIFAPPVVANVPVVSPAFGPHPQPVNCPYCHQQTTSRTLNEPSTRTHLMAVLLCLIGCIPCCLIPYCMGTCQNKNHYCANCSVYLGTYIDGGRH</sequence>
<evidence type="ECO:0000256" key="3">
    <source>
        <dbReference type="ARBA" id="ARBA00004630"/>
    </source>
</evidence>
<dbReference type="PANTHER" id="PTHR23292:SF14">
    <property type="entry name" value="FI16615P1-RELATED"/>
    <property type="match status" value="1"/>
</dbReference>
<dbReference type="PANTHER" id="PTHR23292">
    <property type="entry name" value="LIPOPOLYSACCHARIDE-INDUCED TUMOR NECROSIS FACTOR-ALPHA FACTOR"/>
    <property type="match status" value="1"/>
</dbReference>
<evidence type="ECO:0000256" key="6">
    <source>
        <dbReference type="ARBA" id="ARBA00022833"/>
    </source>
</evidence>
<evidence type="ECO:0000256" key="7">
    <source>
        <dbReference type="ARBA" id="ARBA00023136"/>
    </source>
</evidence>
<keyword evidence="8" id="KW-1133">Transmembrane helix</keyword>
<dbReference type="Pfam" id="PF10601">
    <property type="entry name" value="zf-LITAF-like"/>
    <property type="match status" value="1"/>
</dbReference>
<evidence type="ECO:0000256" key="1">
    <source>
        <dbReference type="ARBA" id="ARBA00004414"/>
    </source>
</evidence>
<keyword evidence="11" id="KW-1185">Reference proteome</keyword>
<keyword evidence="7 8" id="KW-0472">Membrane</keyword>
<dbReference type="GO" id="GO:0031902">
    <property type="term" value="C:late endosome membrane"/>
    <property type="evidence" value="ECO:0007669"/>
    <property type="project" value="UniProtKB-SubCell"/>
</dbReference>
<dbReference type="GO" id="GO:0008270">
    <property type="term" value="F:zinc ion binding"/>
    <property type="evidence" value="ECO:0007669"/>
    <property type="project" value="TreeGrafter"/>
</dbReference>
<feature type="domain" description="LITAF" evidence="9">
    <location>
        <begin position="45"/>
        <end position="130"/>
    </location>
</feature>
<accession>A0AAN7ZKQ9</accession>
<evidence type="ECO:0000256" key="8">
    <source>
        <dbReference type="SAM" id="Phobius"/>
    </source>
</evidence>
<evidence type="ECO:0000256" key="5">
    <source>
        <dbReference type="ARBA" id="ARBA00022723"/>
    </source>
</evidence>
<dbReference type="GO" id="GO:0005765">
    <property type="term" value="C:lysosomal membrane"/>
    <property type="evidence" value="ECO:0007669"/>
    <property type="project" value="UniProtKB-SubCell"/>
</dbReference>
<name>A0AAN7ZKQ9_9COLE</name>
<keyword evidence="8" id="KW-0812">Transmembrane</keyword>
<organism evidence="10 11">
    <name type="scientific">Pyrocoelia pectoralis</name>
    <dbReference type="NCBI Taxonomy" id="417401"/>
    <lineage>
        <taxon>Eukaryota</taxon>
        <taxon>Metazoa</taxon>
        <taxon>Ecdysozoa</taxon>
        <taxon>Arthropoda</taxon>
        <taxon>Hexapoda</taxon>
        <taxon>Insecta</taxon>
        <taxon>Pterygota</taxon>
        <taxon>Neoptera</taxon>
        <taxon>Endopterygota</taxon>
        <taxon>Coleoptera</taxon>
        <taxon>Polyphaga</taxon>
        <taxon>Elateriformia</taxon>
        <taxon>Elateroidea</taxon>
        <taxon>Lampyridae</taxon>
        <taxon>Lampyrinae</taxon>
        <taxon>Pyrocoelia</taxon>
    </lineage>
</organism>
<keyword evidence="5" id="KW-0479">Metal-binding</keyword>
<protein>
    <recommendedName>
        <fullName evidence="9">LITAF domain-containing protein</fullName>
    </recommendedName>
</protein>
<evidence type="ECO:0000313" key="11">
    <source>
        <dbReference type="Proteomes" id="UP001329430"/>
    </source>
</evidence>
<keyword evidence="6" id="KW-0862">Zinc</keyword>
<reference evidence="10 11" key="1">
    <citation type="journal article" date="2024" name="Insects">
        <title>An Improved Chromosome-Level Genome Assembly of the Firefly Pyrocoelia pectoralis.</title>
        <authorList>
            <person name="Fu X."/>
            <person name="Meyer-Rochow V.B."/>
            <person name="Ballantyne L."/>
            <person name="Zhu X."/>
        </authorList>
    </citation>
    <scope>NUCLEOTIDE SEQUENCE [LARGE SCALE GENOMIC DNA]</scope>
    <source>
        <strain evidence="10">XCY_ONT2</strain>
    </source>
</reference>
<feature type="transmembrane region" description="Helical" evidence="8">
    <location>
        <begin position="87"/>
        <end position="106"/>
    </location>
</feature>
<evidence type="ECO:0000256" key="2">
    <source>
        <dbReference type="ARBA" id="ARBA00004481"/>
    </source>
</evidence>
<dbReference type="SMART" id="SM00714">
    <property type="entry name" value="LITAF"/>
    <property type="match status" value="1"/>
</dbReference>
<dbReference type="Proteomes" id="UP001329430">
    <property type="component" value="Chromosome 6"/>
</dbReference>
<proteinExistence type="inferred from homology"/>
<evidence type="ECO:0000259" key="9">
    <source>
        <dbReference type="PROSITE" id="PS51837"/>
    </source>
</evidence>
<comment type="caution">
    <text evidence="10">The sequence shown here is derived from an EMBL/GenBank/DDBJ whole genome shotgun (WGS) entry which is preliminary data.</text>
</comment>
<evidence type="ECO:0000256" key="4">
    <source>
        <dbReference type="ARBA" id="ARBA00005975"/>
    </source>
</evidence>
<dbReference type="InterPro" id="IPR037519">
    <property type="entry name" value="LITAF_fam"/>
</dbReference>
<comment type="similarity">
    <text evidence="4">Belongs to the CDIP1/LITAF family.</text>
</comment>
<dbReference type="PROSITE" id="PS51837">
    <property type="entry name" value="LITAF"/>
    <property type="match status" value="1"/>
</dbReference>
<dbReference type="EMBL" id="JAVRBK010000006">
    <property type="protein sequence ID" value="KAK5642938.1"/>
    <property type="molecule type" value="Genomic_DNA"/>
</dbReference>
<comment type="subcellular location">
    <subcellularLocation>
        <location evidence="2">Endosome membrane</location>
        <topology evidence="2">Peripheral membrane protein</topology>
    </subcellularLocation>
    <subcellularLocation>
        <location evidence="1">Late endosome membrane</location>
    </subcellularLocation>
    <subcellularLocation>
        <location evidence="3">Lysosome membrane</location>
        <topology evidence="3">Peripheral membrane protein</topology>
        <orientation evidence="3">Cytoplasmic side</orientation>
    </subcellularLocation>
</comment>
<dbReference type="AlphaFoldDB" id="A0AAN7ZKQ9"/>
<gene>
    <name evidence="10" type="ORF">RI129_009105</name>
</gene>